<dbReference type="EMBL" id="OPYN01000074">
    <property type="protein sequence ID" value="SPO60150.1"/>
    <property type="molecule type" value="Genomic_DNA"/>
</dbReference>
<sequence length="96" mass="11210">MAESRRRTAQVYSDIEHITGHYPYEFALRLMYLVMQAAQYMPARAGVVVLDEVDGTLYEALEDRVVEAFEEESAVIGEYVWLEQKDFRYCEGCCFH</sequence>
<evidence type="ECO:0000313" key="1">
    <source>
        <dbReference type="EMBL" id="SPO60150.1"/>
    </source>
</evidence>
<accession>A0AAQ1P7V2</accession>
<dbReference type="AlphaFoldDB" id="A0AAQ1P7V2"/>
<organism evidence="1 2">
    <name type="scientific">Pseudomonas inefficax</name>
    <dbReference type="NCBI Taxonomy" id="2078786"/>
    <lineage>
        <taxon>Bacteria</taxon>
        <taxon>Pseudomonadati</taxon>
        <taxon>Pseudomonadota</taxon>
        <taxon>Gammaproteobacteria</taxon>
        <taxon>Pseudomonadales</taxon>
        <taxon>Pseudomonadaceae</taxon>
        <taxon>Pseudomonas</taxon>
    </lineage>
</organism>
<gene>
    <name evidence="1" type="ORF">JV551A3_V1_740083</name>
</gene>
<keyword evidence="2" id="KW-1185">Reference proteome</keyword>
<proteinExistence type="predicted"/>
<protein>
    <submittedName>
        <fullName evidence="1">Uncharacterized protein</fullName>
    </submittedName>
</protein>
<comment type="caution">
    <text evidence="1">The sequence shown here is derived from an EMBL/GenBank/DDBJ whole genome shotgun (WGS) entry which is preliminary data.</text>
</comment>
<evidence type="ECO:0000313" key="2">
    <source>
        <dbReference type="Proteomes" id="UP000294335"/>
    </source>
</evidence>
<reference evidence="1 2" key="1">
    <citation type="submission" date="2018-02" db="EMBL/GenBank/DDBJ databases">
        <authorList>
            <person name="Dubost A."/>
        </authorList>
    </citation>
    <scope>NUCLEOTIDE SEQUENCE [LARGE SCALE GENOMIC DNA]</scope>
    <source>
        <strain evidence="2">JV551A3</strain>
    </source>
</reference>
<dbReference type="Proteomes" id="UP000294335">
    <property type="component" value="Unassembled WGS sequence"/>
</dbReference>
<name>A0AAQ1P7V2_9PSED</name>